<keyword evidence="4" id="KW-1185">Reference proteome</keyword>
<dbReference type="EMBL" id="JACHFD010000013">
    <property type="protein sequence ID" value="MBB5352487.1"/>
    <property type="molecule type" value="Genomic_DNA"/>
</dbReference>
<keyword evidence="2" id="KW-0732">Signal</keyword>
<sequence length="1134" mass="119532">MKRHLTLLASLLGWLATPVLALPATRLPSGEWSIPAENGGLVLIDGTTGQIRRALSNGSGKLDWSKPIRTYLAAPSDVTGGLDGTSGERIALANPWTNRVAMVEIDDPQLPVDDLILPHLGPAAVGEIRPTDPELLLASVLEGGGSGALLNALTLLPDGGKDIAQSGGFARVSQLEPLFETVGGPRIAVGRFVSSSTKIFLARRSSSSIPLTIQADLTGDWQIAPSILGDDGRTLVAAWQTGGKAVMLYTLSGGIGAASTLTLTGESGLELAGGIGAIQRVEIPGATDGLLAVSADGSEGVLARVIQGKELVVIETFTPTEKGLRLNGLVPIQGQGIVQLDGLEKGGPSEYFTHRRWNGSTWEIVHQDALPELLETGSDFATLFYFDGEPFLTDTASLLGLDILPDWTTGSTTSPFPATVTGERYLSASTGLGNPTSRSFSAPSGAGYVLANQHEPTLSISALRSNDEILTPSLTLQPPSGSSPTTIEVSALYDASRFTLYYRDSSSSSSWEEWPGSLAVTYTSTWYFYLRDKVTGVPGPVSSRQWTVASDSLATTDSDADGVPDFVEAHAGLDPFGGADSDGDGVSDLEELLQGSLPNDATSLPSPRNPLPQGEGIQWLAAAFTSVSTTRISAGEMIEAHDLTGSLLASHEVENVTHPTLGSQRAAELSSRHSPSQTEWAALSTAAFFHTGVTPADDGREIIRLVPIPQPSGPEIPFTPSGSHLANDATLWITTAQAAYASWSPVSELTDMRPVHTMEALLGEAMLFDRLTAGDLLGDPAPPLEAFTAFPWRSQDASRLPVDRSMTSPLASAGYDFSQLIEIVEAGVEAADANAAHLRTATQAVYQHHLSQFPANPALPHPFAALRTWIATGNLPDDYAGVVTGAIWTGANAAIATIRGQSAEAFRPMATWAVEVLPQGSSSPGVVYRPLATSNVALLRSTGEPFLLEQGMGIVEGTTLSVTGFTDVTSPTGLPALEVTGLVYQALPGVSARDQDANLLDDEWERFFFGITGHDPFSVPMDSSFTLLEHYLAGSDPRGGSDPPGTPAVLALPELAIAPANPGEFTIDFTWPDEYFDAMDFIVEGSPDMSPGSFVVVPGAVLTSVGPDLYRITLPVVPEAQMLQFYRVRLTLAE</sequence>
<dbReference type="Proteomes" id="UP000557717">
    <property type="component" value="Unassembled WGS sequence"/>
</dbReference>
<comment type="caution">
    <text evidence="3">The sequence shown here is derived from an EMBL/GenBank/DDBJ whole genome shotgun (WGS) entry which is preliminary data.</text>
</comment>
<evidence type="ECO:0000313" key="3">
    <source>
        <dbReference type="EMBL" id="MBB5352487.1"/>
    </source>
</evidence>
<evidence type="ECO:0000256" key="2">
    <source>
        <dbReference type="SAM" id="SignalP"/>
    </source>
</evidence>
<accession>A0A840V2G0</accession>
<organism evidence="3 4">
    <name type="scientific">Haloferula luteola</name>
    <dbReference type="NCBI Taxonomy" id="595692"/>
    <lineage>
        <taxon>Bacteria</taxon>
        <taxon>Pseudomonadati</taxon>
        <taxon>Verrucomicrobiota</taxon>
        <taxon>Verrucomicrobiia</taxon>
        <taxon>Verrucomicrobiales</taxon>
        <taxon>Verrucomicrobiaceae</taxon>
        <taxon>Haloferula</taxon>
    </lineage>
</organism>
<proteinExistence type="predicted"/>
<evidence type="ECO:0000256" key="1">
    <source>
        <dbReference type="SAM" id="MobiDB-lite"/>
    </source>
</evidence>
<name>A0A840V2G0_9BACT</name>
<reference evidence="3 4" key="1">
    <citation type="submission" date="2020-08" db="EMBL/GenBank/DDBJ databases">
        <title>Genomic Encyclopedia of Type Strains, Phase IV (KMG-IV): sequencing the most valuable type-strain genomes for metagenomic binning, comparative biology and taxonomic classification.</title>
        <authorList>
            <person name="Goeker M."/>
        </authorList>
    </citation>
    <scope>NUCLEOTIDE SEQUENCE [LARGE SCALE GENOMIC DNA]</scope>
    <source>
        <strain evidence="3 4">YC6886</strain>
    </source>
</reference>
<dbReference type="AlphaFoldDB" id="A0A840V2G0"/>
<gene>
    <name evidence="3" type="ORF">HNR46_002733</name>
</gene>
<feature type="region of interest" description="Disordered" evidence="1">
    <location>
        <begin position="557"/>
        <end position="588"/>
    </location>
</feature>
<feature type="chain" id="PRO_5033059948" evidence="2">
    <location>
        <begin position="22"/>
        <end position="1134"/>
    </location>
</feature>
<feature type="signal peptide" evidence="2">
    <location>
        <begin position="1"/>
        <end position="21"/>
    </location>
</feature>
<dbReference type="RefSeq" id="WP_184019573.1">
    <property type="nucleotide sequence ID" value="NZ_JACHFD010000013.1"/>
</dbReference>
<evidence type="ECO:0000313" key="4">
    <source>
        <dbReference type="Proteomes" id="UP000557717"/>
    </source>
</evidence>
<protein>
    <submittedName>
        <fullName evidence="3">Uncharacterized protein</fullName>
    </submittedName>
</protein>